<reference evidence="2 3" key="1">
    <citation type="journal article" name="Sci. Rep.">
        <title>Genome-scale phylogenetic analyses confirm Olpidium as the closest living zoosporic fungus to the non-flagellated, terrestrial fungi.</title>
        <authorList>
            <person name="Chang Y."/>
            <person name="Rochon D."/>
            <person name="Sekimoto S."/>
            <person name="Wang Y."/>
            <person name="Chovatia M."/>
            <person name="Sandor L."/>
            <person name="Salamov A."/>
            <person name="Grigoriev I.V."/>
            <person name="Stajich J.E."/>
            <person name="Spatafora J.W."/>
        </authorList>
    </citation>
    <scope>NUCLEOTIDE SEQUENCE [LARGE SCALE GENOMIC DNA]</scope>
    <source>
        <strain evidence="2">S191</strain>
    </source>
</reference>
<dbReference type="EMBL" id="JAEFCI010010376">
    <property type="protein sequence ID" value="KAG5457246.1"/>
    <property type="molecule type" value="Genomic_DNA"/>
</dbReference>
<accession>A0A8H7ZPX7</accession>
<dbReference type="Pfam" id="PF01652">
    <property type="entry name" value="IF4E"/>
    <property type="match status" value="1"/>
</dbReference>
<dbReference type="GO" id="GO:0003723">
    <property type="term" value="F:RNA binding"/>
    <property type="evidence" value="ECO:0007669"/>
    <property type="project" value="InterPro"/>
</dbReference>
<dbReference type="SUPFAM" id="SSF55418">
    <property type="entry name" value="eIF4e-like"/>
    <property type="match status" value="1"/>
</dbReference>
<dbReference type="OrthoDB" id="590761at2759"/>
<feature type="compositionally biased region" description="Basic and acidic residues" evidence="1">
    <location>
        <begin position="34"/>
        <end position="53"/>
    </location>
</feature>
<gene>
    <name evidence="2" type="ORF">BJ554DRAFT_2792</name>
</gene>
<dbReference type="InterPro" id="IPR001040">
    <property type="entry name" value="TIF_eIF_4E"/>
</dbReference>
<keyword evidence="3" id="KW-1185">Reference proteome</keyword>
<evidence type="ECO:0000313" key="2">
    <source>
        <dbReference type="EMBL" id="KAG5457246.1"/>
    </source>
</evidence>
<comment type="caution">
    <text evidence="2">The sequence shown here is derived from an EMBL/GenBank/DDBJ whole genome shotgun (WGS) entry which is preliminary data.</text>
</comment>
<feature type="non-terminal residue" evidence="2">
    <location>
        <position position="100"/>
    </location>
</feature>
<dbReference type="AlphaFoldDB" id="A0A8H7ZPX7"/>
<feature type="region of interest" description="Disordered" evidence="1">
    <location>
        <begin position="1"/>
        <end position="60"/>
    </location>
</feature>
<organism evidence="2 3">
    <name type="scientific">Olpidium bornovanus</name>
    <dbReference type="NCBI Taxonomy" id="278681"/>
    <lineage>
        <taxon>Eukaryota</taxon>
        <taxon>Fungi</taxon>
        <taxon>Fungi incertae sedis</taxon>
        <taxon>Olpidiomycota</taxon>
        <taxon>Olpidiomycotina</taxon>
        <taxon>Olpidiomycetes</taxon>
        <taxon>Olpidiales</taxon>
        <taxon>Olpidiaceae</taxon>
        <taxon>Olpidium</taxon>
    </lineage>
</organism>
<evidence type="ECO:0000256" key="1">
    <source>
        <dbReference type="SAM" id="MobiDB-lite"/>
    </source>
</evidence>
<name>A0A8H7ZPX7_9FUNG</name>
<feature type="compositionally biased region" description="Basic and acidic residues" evidence="1">
    <location>
        <begin position="15"/>
        <end position="26"/>
    </location>
</feature>
<dbReference type="Gene3D" id="3.30.760.10">
    <property type="entry name" value="RNA Cap, Translation Initiation Factor Eif4e"/>
    <property type="match status" value="1"/>
</dbReference>
<dbReference type="GO" id="GO:0003743">
    <property type="term" value="F:translation initiation factor activity"/>
    <property type="evidence" value="ECO:0007669"/>
    <property type="project" value="InterPro"/>
</dbReference>
<proteinExistence type="predicted"/>
<evidence type="ECO:0000313" key="3">
    <source>
        <dbReference type="Proteomes" id="UP000673691"/>
    </source>
</evidence>
<dbReference type="Proteomes" id="UP000673691">
    <property type="component" value="Unassembled WGS sequence"/>
</dbReference>
<dbReference type="InterPro" id="IPR023398">
    <property type="entry name" value="TIF_eIF4e-like"/>
</dbReference>
<protein>
    <submittedName>
        <fullName evidence="2">Uncharacterized protein</fullName>
    </submittedName>
</protein>
<sequence length="100" mass="11589">MPGRCITTRGRRTSRRDLSDMRDVSVRQRNRLLQSDKQREKAEQARSKLDPPRQSESSGRPICDICVLKYSLGHDFRQLFKDGIKPMWEDKANEAGGRLT</sequence>